<sequence length="448" mass="49894">MDIVLSYPNQVFISLFLAFVFGVIATFKPNFAFYAVCLFLPAYILRIRGTVIPTNILELLIVMTVMGWLGYSLGHRKTHQNSQGTAIYLPDKRFLVGVGLIIIGAFISLAISKNEFFLQGAGIFKGFIVEPIVFSIVLYSAVRQKLVSKENIIKALVWSASIVAIVSLIGSFIPSLEFWTYDNRLQGFYLSPNHLAMYLAPIIPLAIAQAVSRFASARDLSIRISRSGKGFLALMTLIGLPLAGILLLLIVLFLTKSFGAWLALAAAAITALFIWRKSFNPKVILPGGLILSLIFGFIFREELAGFLLNPERSSWASRFQIWSAALAILKDNPLLGIGLGTFQEYYLAYQKYFSPYLEWAVPQPHNLILAFWLQTGMIGLIGFLWLVINFFARFYKIVKTIPHQSLQHGAGRAAIVCAVVMVLVQGSVDTTIWKNDLATLFFILINLF</sequence>
<evidence type="ECO:0000313" key="7">
    <source>
        <dbReference type="EMBL" id="OHA51627.1"/>
    </source>
</evidence>
<comment type="subcellular location">
    <subcellularLocation>
        <location evidence="1">Membrane</location>
        <topology evidence="1">Multi-pass membrane protein</topology>
    </subcellularLocation>
</comment>
<dbReference type="Proteomes" id="UP000176951">
    <property type="component" value="Unassembled WGS sequence"/>
</dbReference>
<keyword evidence="3 5" id="KW-1133">Transmembrane helix</keyword>
<evidence type="ECO:0000256" key="5">
    <source>
        <dbReference type="SAM" id="Phobius"/>
    </source>
</evidence>
<evidence type="ECO:0000256" key="1">
    <source>
        <dbReference type="ARBA" id="ARBA00004141"/>
    </source>
</evidence>
<dbReference type="AlphaFoldDB" id="A0A1G2PTJ1"/>
<gene>
    <name evidence="7" type="ORF">A3A97_04410</name>
</gene>
<organism evidence="7 8">
    <name type="scientific">Candidatus Terrybacteria bacterium RIFCSPLOWO2_01_FULL_40_23</name>
    <dbReference type="NCBI Taxonomy" id="1802366"/>
    <lineage>
        <taxon>Bacteria</taxon>
        <taxon>Candidatus Terryibacteriota</taxon>
    </lineage>
</organism>
<evidence type="ECO:0000259" key="6">
    <source>
        <dbReference type="Pfam" id="PF04932"/>
    </source>
</evidence>
<dbReference type="InterPro" id="IPR051533">
    <property type="entry name" value="WaaL-like"/>
</dbReference>
<comment type="caution">
    <text evidence="7">The sequence shown here is derived from an EMBL/GenBank/DDBJ whole genome shotgun (WGS) entry which is preliminary data.</text>
</comment>
<dbReference type="PANTHER" id="PTHR37422:SF13">
    <property type="entry name" value="LIPOPOLYSACCHARIDE BIOSYNTHESIS PROTEIN PA4999-RELATED"/>
    <property type="match status" value="1"/>
</dbReference>
<feature type="transmembrane region" description="Helical" evidence="5">
    <location>
        <begin position="409"/>
        <end position="428"/>
    </location>
</feature>
<feature type="transmembrane region" description="Helical" evidence="5">
    <location>
        <begin position="367"/>
        <end position="388"/>
    </location>
</feature>
<dbReference type="EMBL" id="MHSW01000020">
    <property type="protein sequence ID" value="OHA51627.1"/>
    <property type="molecule type" value="Genomic_DNA"/>
</dbReference>
<dbReference type="InterPro" id="IPR007016">
    <property type="entry name" value="O-antigen_ligase-rel_domated"/>
</dbReference>
<evidence type="ECO:0000256" key="3">
    <source>
        <dbReference type="ARBA" id="ARBA00022989"/>
    </source>
</evidence>
<dbReference type="PANTHER" id="PTHR37422">
    <property type="entry name" value="TEICHURONIC ACID BIOSYNTHESIS PROTEIN TUAE"/>
    <property type="match status" value="1"/>
</dbReference>
<reference evidence="7 8" key="1">
    <citation type="journal article" date="2016" name="Nat. Commun.">
        <title>Thousands of microbial genomes shed light on interconnected biogeochemical processes in an aquifer system.</title>
        <authorList>
            <person name="Anantharaman K."/>
            <person name="Brown C.T."/>
            <person name="Hug L.A."/>
            <person name="Sharon I."/>
            <person name="Castelle C.J."/>
            <person name="Probst A.J."/>
            <person name="Thomas B.C."/>
            <person name="Singh A."/>
            <person name="Wilkins M.J."/>
            <person name="Karaoz U."/>
            <person name="Brodie E.L."/>
            <person name="Williams K.H."/>
            <person name="Hubbard S.S."/>
            <person name="Banfield J.F."/>
        </authorList>
    </citation>
    <scope>NUCLEOTIDE SEQUENCE [LARGE SCALE GENOMIC DNA]</scope>
</reference>
<feature type="transmembrane region" description="Helical" evidence="5">
    <location>
        <begin position="55"/>
        <end position="73"/>
    </location>
</feature>
<keyword evidence="2 5" id="KW-0812">Transmembrane</keyword>
<feature type="transmembrane region" description="Helical" evidence="5">
    <location>
        <begin position="283"/>
        <end position="299"/>
    </location>
</feature>
<feature type="transmembrane region" description="Helical" evidence="5">
    <location>
        <begin position="6"/>
        <end position="24"/>
    </location>
</feature>
<keyword evidence="4 5" id="KW-0472">Membrane</keyword>
<feature type="transmembrane region" description="Helical" evidence="5">
    <location>
        <begin position="193"/>
        <end position="211"/>
    </location>
</feature>
<feature type="transmembrane region" description="Helical" evidence="5">
    <location>
        <begin position="117"/>
        <end position="140"/>
    </location>
</feature>
<dbReference type="Pfam" id="PF04932">
    <property type="entry name" value="Wzy_C"/>
    <property type="match status" value="1"/>
</dbReference>
<evidence type="ECO:0000256" key="4">
    <source>
        <dbReference type="ARBA" id="ARBA00023136"/>
    </source>
</evidence>
<evidence type="ECO:0000313" key="8">
    <source>
        <dbReference type="Proteomes" id="UP000176951"/>
    </source>
</evidence>
<accession>A0A1G2PTJ1</accession>
<feature type="transmembrane region" description="Helical" evidence="5">
    <location>
        <begin position="231"/>
        <end position="252"/>
    </location>
</feature>
<name>A0A1G2PTJ1_9BACT</name>
<evidence type="ECO:0000256" key="2">
    <source>
        <dbReference type="ARBA" id="ARBA00022692"/>
    </source>
</evidence>
<feature type="transmembrane region" description="Helical" evidence="5">
    <location>
        <begin position="94"/>
        <end position="111"/>
    </location>
</feature>
<protein>
    <recommendedName>
        <fullName evidence="6">O-antigen ligase-related domain-containing protein</fullName>
    </recommendedName>
</protein>
<proteinExistence type="predicted"/>
<feature type="domain" description="O-antigen ligase-related" evidence="6">
    <location>
        <begin position="244"/>
        <end position="384"/>
    </location>
</feature>
<feature type="transmembrane region" description="Helical" evidence="5">
    <location>
        <begin position="152"/>
        <end position="173"/>
    </location>
</feature>
<dbReference type="GO" id="GO:0016020">
    <property type="term" value="C:membrane"/>
    <property type="evidence" value="ECO:0007669"/>
    <property type="project" value="UniProtKB-SubCell"/>
</dbReference>
<feature type="transmembrane region" description="Helical" evidence="5">
    <location>
        <begin position="258"/>
        <end position="276"/>
    </location>
</feature>